<keyword evidence="5" id="KW-0777">Teichoic acid biosynthesis</keyword>
<evidence type="ECO:0000313" key="7">
    <source>
        <dbReference type="EMBL" id="SES02005.1"/>
    </source>
</evidence>
<proteinExistence type="inferred from homology"/>
<comment type="subcellular location">
    <subcellularLocation>
        <location evidence="1">Cell membrane</location>
        <topology evidence="1">Peripheral membrane protein</topology>
    </subcellularLocation>
</comment>
<dbReference type="RefSeq" id="WP_027216857.1">
    <property type="nucleotide sequence ID" value="NZ_FOGJ01000016.1"/>
</dbReference>
<evidence type="ECO:0000256" key="6">
    <source>
        <dbReference type="ARBA" id="ARBA00023136"/>
    </source>
</evidence>
<evidence type="ECO:0000256" key="5">
    <source>
        <dbReference type="ARBA" id="ARBA00022944"/>
    </source>
</evidence>
<dbReference type="InterPro" id="IPR007554">
    <property type="entry name" value="Glycerophosphate_synth"/>
</dbReference>
<gene>
    <name evidence="7" type="ORF">SAMN04487884_11673</name>
</gene>
<evidence type="ECO:0000256" key="1">
    <source>
        <dbReference type="ARBA" id="ARBA00004202"/>
    </source>
</evidence>
<accession>A0A1H9TXP0</accession>
<dbReference type="EMBL" id="FOGJ01000016">
    <property type="protein sequence ID" value="SES02005.1"/>
    <property type="molecule type" value="Genomic_DNA"/>
</dbReference>
<dbReference type="Gene3D" id="3.40.50.11820">
    <property type="match status" value="1"/>
</dbReference>
<dbReference type="AlphaFoldDB" id="A0A1H9TXP0"/>
<dbReference type="InterPro" id="IPR043149">
    <property type="entry name" value="TagF_N"/>
</dbReference>
<reference evidence="7 8" key="1">
    <citation type="submission" date="2016-10" db="EMBL/GenBank/DDBJ databases">
        <authorList>
            <person name="de Groot N.N."/>
        </authorList>
    </citation>
    <scope>NUCLEOTIDE SEQUENCE [LARGE SCALE GENOMIC DNA]</scope>
    <source>
        <strain evidence="7 8">AR40</strain>
    </source>
</reference>
<keyword evidence="4 7" id="KW-0808">Transferase</keyword>
<dbReference type="InterPro" id="IPR051612">
    <property type="entry name" value="Teichoic_Acid_Biosynth"/>
</dbReference>
<organism evidence="7 8">
    <name type="scientific">Butyrivibrio fibrisolvens</name>
    <dbReference type="NCBI Taxonomy" id="831"/>
    <lineage>
        <taxon>Bacteria</taxon>
        <taxon>Bacillati</taxon>
        <taxon>Bacillota</taxon>
        <taxon>Clostridia</taxon>
        <taxon>Lachnospirales</taxon>
        <taxon>Lachnospiraceae</taxon>
        <taxon>Butyrivibrio</taxon>
    </lineage>
</organism>
<dbReference type="Gene3D" id="3.40.50.12580">
    <property type="match status" value="1"/>
</dbReference>
<evidence type="ECO:0000256" key="4">
    <source>
        <dbReference type="ARBA" id="ARBA00022679"/>
    </source>
</evidence>
<dbReference type="InterPro" id="IPR043148">
    <property type="entry name" value="TagF_C"/>
</dbReference>
<dbReference type="PANTHER" id="PTHR37316:SF3">
    <property type="entry name" value="TEICHOIC ACID GLYCEROL-PHOSPHATE TRANSFERASE"/>
    <property type="match status" value="1"/>
</dbReference>
<evidence type="ECO:0000256" key="2">
    <source>
        <dbReference type="ARBA" id="ARBA00010488"/>
    </source>
</evidence>
<comment type="similarity">
    <text evidence="2">Belongs to the CDP-glycerol glycerophosphotransferase family.</text>
</comment>
<evidence type="ECO:0000256" key="3">
    <source>
        <dbReference type="ARBA" id="ARBA00022475"/>
    </source>
</evidence>
<dbReference type="GO" id="GO:0019350">
    <property type="term" value="P:teichoic acid biosynthetic process"/>
    <property type="evidence" value="ECO:0007669"/>
    <property type="project" value="UniProtKB-KW"/>
</dbReference>
<keyword evidence="6" id="KW-0472">Membrane</keyword>
<sequence length="422" mass="49781">MPVVQIVKRKAKRMFPAAVEGRFFKRMGVAWKQTKTWVDRSIGYENRKVLSQNTPVVHNRIMFITFNHSYSCNPKYICEELIKRNANVEIYWGVTNMNTRGYVPDLPNVHVVKMNSYEYFVAACSSHVIIINSLLGDKFYPFPVKKEQRVFETWHGSLGIKRFDLAHYNTNLSWPEAAIRTGKLTNYCISNSKFEEDVFRETFWPETRIMRLGHARNDIFFDTYKEKRAQWKKEFFEERGLDPETKLCLYAPTFRDTHNFEVYDLNCDRLVEALEERFGGEWKILLRYHDNDKKKEKTQNKLKQDCVIDVTDLPDIQELLSFVDCGITDYSSWIYDFVLSGKPGFIYARDVEIYNNERGFYFKLEESPFPVAKCNDEMMQNVRSFDEKLYADKVKEFLDGKGCMDDGHASERIADRLMKLLG</sequence>
<dbReference type="eggNOG" id="COG1887">
    <property type="taxonomic scope" value="Bacteria"/>
</dbReference>
<dbReference type="Pfam" id="PF04464">
    <property type="entry name" value="Glyphos_transf"/>
    <property type="match status" value="1"/>
</dbReference>
<protein>
    <submittedName>
        <fullName evidence="7">CDP-glycerol:poly(Glycerophosphate) glycerophosphotransferase</fullName>
    </submittedName>
</protein>
<dbReference type="GO" id="GO:0047355">
    <property type="term" value="F:CDP-glycerol glycerophosphotransferase activity"/>
    <property type="evidence" value="ECO:0007669"/>
    <property type="project" value="InterPro"/>
</dbReference>
<name>A0A1H9TXP0_BUTFI</name>
<dbReference type="OrthoDB" id="9807097at2"/>
<keyword evidence="3" id="KW-1003">Cell membrane</keyword>
<dbReference type="SUPFAM" id="SSF53756">
    <property type="entry name" value="UDP-Glycosyltransferase/glycogen phosphorylase"/>
    <property type="match status" value="1"/>
</dbReference>
<evidence type="ECO:0000313" key="8">
    <source>
        <dbReference type="Proteomes" id="UP000182584"/>
    </source>
</evidence>
<dbReference type="GO" id="GO:0005886">
    <property type="term" value="C:plasma membrane"/>
    <property type="evidence" value="ECO:0007669"/>
    <property type="project" value="UniProtKB-SubCell"/>
</dbReference>
<dbReference type="Proteomes" id="UP000182584">
    <property type="component" value="Unassembled WGS sequence"/>
</dbReference>
<dbReference type="PANTHER" id="PTHR37316">
    <property type="entry name" value="TEICHOIC ACID GLYCEROL-PHOSPHATE PRIMASE"/>
    <property type="match status" value="1"/>
</dbReference>